<sequence length="23" mass="2743">RELSLHEPLNIDKTIEHTLKSLR</sequence>
<protein>
    <submittedName>
        <fullName evidence="1">Uncharacterized protein</fullName>
    </submittedName>
</protein>
<feature type="non-terminal residue" evidence="1">
    <location>
        <position position="1"/>
    </location>
</feature>
<accession>A0A382DBW6</accession>
<dbReference type="EMBL" id="UINC01038459">
    <property type="protein sequence ID" value="SVB35512.1"/>
    <property type="molecule type" value="Genomic_DNA"/>
</dbReference>
<name>A0A382DBW6_9ZZZZ</name>
<evidence type="ECO:0000313" key="1">
    <source>
        <dbReference type="EMBL" id="SVB35512.1"/>
    </source>
</evidence>
<proteinExistence type="predicted"/>
<dbReference type="AlphaFoldDB" id="A0A382DBW6"/>
<gene>
    <name evidence="1" type="ORF">METZ01_LOCUS188366</name>
</gene>
<reference evidence="1" key="1">
    <citation type="submission" date="2018-05" db="EMBL/GenBank/DDBJ databases">
        <authorList>
            <person name="Lanie J.A."/>
            <person name="Ng W.-L."/>
            <person name="Kazmierczak K.M."/>
            <person name="Andrzejewski T.M."/>
            <person name="Davidsen T.M."/>
            <person name="Wayne K.J."/>
            <person name="Tettelin H."/>
            <person name="Glass J.I."/>
            <person name="Rusch D."/>
            <person name="Podicherti R."/>
            <person name="Tsui H.-C.T."/>
            <person name="Winkler M.E."/>
        </authorList>
    </citation>
    <scope>NUCLEOTIDE SEQUENCE</scope>
</reference>
<organism evidence="1">
    <name type="scientific">marine metagenome</name>
    <dbReference type="NCBI Taxonomy" id="408172"/>
    <lineage>
        <taxon>unclassified sequences</taxon>
        <taxon>metagenomes</taxon>
        <taxon>ecological metagenomes</taxon>
    </lineage>
</organism>